<dbReference type="RefSeq" id="WP_111390688.1">
    <property type="nucleotide sequence ID" value="NZ_FYDG01000015.1"/>
</dbReference>
<dbReference type="Proteomes" id="UP000198418">
    <property type="component" value="Unassembled WGS sequence"/>
</dbReference>
<name>A0A212S7Q4_RHOAC</name>
<evidence type="ECO:0000313" key="2">
    <source>
        <dbReference type="Proteomes" id="UP000198418"/>
    </source>
</evidence>
<sequence length="68" mass="7760">MTPEDFSAFADYCKEHYGWPQYELYKHCGWSKNMTTKYMREGAPLAVALACAAIAAGLKPWPETEVKR</sequence>
<reference evidence="2" key="1">
    <citation type="submission" date="2017-06" db="EMBL/GenBank/DDBJ databases">
        <authorList>
            <person name="Varghese N."/>
            <person name="Submissions S."/>
        </authorList>
    </citation>
    <scope>NUCLEOTIDE SEQUENCE [LARGE SCALE GENOMIC DNA]</scope>
    <source>
        <strain evidence="2">DSM 137</strain>
    </source>
</reference>
<keyword evidence="2" id="KW-1185">Reference proteome</keyword>
<proteinExistence type="predicted"/>
<evidence type="ECO:0000313" key="1">
    <source>
        <dbReference type="EMBL" id="SNB81367.1"/>
    </source>
</evidence>
<protein>
    <recommendedName>
        <fullName evidence="3">Transcriptional regulator</fullName>
    </recommendedName>
</protein>
<organism evidence="1 2">
    <name type="scientific">Rhodoblastus acidophilus</name>
    <name type="common">Rhodopseudomonas acidophila</name>
    <dbReference type="NCBI Taxonomy" id="1074"/>
    <lineage>
        <taxon>Bacteria</taxon>
        <taxon>Pseudomonadati</taxon>
        <taxon>Pseudomonadota</taxon>
        <taxon>Alphaproteobacteria</taxon>
        <taxon>Hyphomicrobiales</taxon>
        <taxon>Rhodoblastaceae</taxon>
        <taxon>Rhodoblastus</taxon>
    </lineage>
</organism>
<accession>A0A212S7Q4</accession>
<dbReference type="AlphaFoldDB" id="A0A212S7Q4"/>
<gene>
    <name evidence="1" type="ORF">SAMN06265338_11526</name>
</gene>
<dbReference type="EMBL" id="FYDG01000015">
    <property type="protein sequence ID" value="SNB81367.1"/>
    <property type="molecule type" value="Genomic_DNA"/>
</dbReference>
<evidence type="ECO:0008006" key="3">
    <source>
        <dbReference type="Google" id="ProtNLM"/>
    </source>
</evidence>